<dbReference type="SUPFAM" id="SSF51735">
    <property type="entry name" value="NAD(P)-binding Rossmann-fold domains"/>
    <property type="match status" value="1"/>
</dbReference>
<name>A0ABR3Z7D7_9PEZI</name>
<protein>
    <recommendedName>
        <fullName evidence="3">NAD-dependent epimerase/dehydratase domain-containing protein</fullName>
    </recommendedName>
</protein>
<accession>A0ABR3Z7D7</accession>
<comment type="similarity">
    <text evidence="2">Belongs to the NAD(P)-dependent epimerase/dehydratase family. Dihydroflavonol-4-reductase subfamily.</text>
</comment>
<reference evidence="4 5" key="1">
    <citation type="journal article" date="2024" name="IMA Fungus">
        <title>IMA Genome - F19 : A genome assembly and annotation guide to empower mycologists, including annotated draft genome sequences of Ceratocystis pirilliformis, Diaporthe australafricana, Fusarium ophioides, Paecilomyces lecythidis, and Sporothrix stenoceras.</title>
        <authorList>
            <person name="Aylward J."/>
            <person name="Wilson A.M."/>
            <person name="Visagie C.M."/>
            <person name="Spraker J."/>
            <person name="Barnes I."/>
            <person name="Buitendag C."/>
            <person name="Ceriani C."/>
            <person name="Del Mar Angel L."/>
            <person name="du Plessis D."/>
            <person name="Fuchs T."/>
            <person name="Gasser K."/>
            <person name="Kramer D."/>
            <person name="Li W."/>
            <person name="Munsamy K."/>
            <person name="Piso A."/>
            <person name="Price J.L."/>
            <person name="Sonnekus B."/>
            <person name="Thomas C."/>
            <person name="van der Nest A."/>
            <person name="van Dijk A."/>
            <person name="van Heerden A."/>
            <person name="van Vuuren N."/>
            <person name="Yilmaz N."/>
            <person name="Duong T.A."/>
            <person name="van der Merwe N.A."/>
            <person name="Wingfield M.J."/>
            <person name="Wingfield B.D."/>
        </authorList>
    </citation>
    <scope>NUCLEOTIDE SEQUENCE [LARGE SCALE GENOMIC DNA]</scope>
    <source>
        <strain evidence="4 5">CMW 5346</strain>
    </source>
</reference>
<dbReference type="PANTHER" id="PTHR10366:SF812">
    <property type="entry name" value="VPS9 DOMAIN-CONTAINING PROTEIN"/>
    <property type="match status" value="1"/>
</dbReference>
<dbReference type="InterPro" id="IPR050425">
    <property type="entry name" value="NAD(P)_dehydrat-like"/>
</dbReference>
<keyword evidence="1" id="KW-0560">Oxidoreductase</keyword>
<dbReference type="Pfam" id="PF01370">
    <property type="entry name" value="Epimerase"/>
    <property type="match status" value="1"/>
</dbReference>
<comment type="caution">
    <text evidence="4">The sequence shown here is derived from an EMBL/GenBank/DDBJ whole genome shotgun (WGS) entry which is preliminary data.</text>
</comment>
<organism evidence="4 5">
    <name type="scientific">Sporothrix stenoceras</name>
    <dbReference type="NCBI Taxonomy" id="5173"/>
    <lineage>
        <taxon>Eukaryota</taxon>
        <taxon>Fungi</taxon>
        <taxon>Dikarya</taxon>
        <taxon>Ascomycota</taxon>
        <taxon>Pezizomycotina</taxon>
        <taxon>Sordariomycetes</taxon>
        <taxon>Sordariomycetidae</taxon>
        <taxon>Ophiostomatales</taxon>
        <taxon>Ophiostomataceae</taxon>
        <taxon>Sporothrix</taxon>
    </lineage>
</organism>
<proteinExistence type="inferred from homology"/>
<evidence type="ECO:0000313" key="4">
    <source>
        <dbReference type="EMBL" id="KAL1896117.1"/>
    </source>
</evidence>
<dbReference type="InterPro" id="IPR001509">
    <property type="entry name" value="Epimerase_deHydtase"/>
</dbReference>
<evidence type="ECO:0000256" key="1">
    <source>
        <dbReference type="ARBA" id="ARBA00023002"/>
    </source>
</evidence>
<dbReference type="Proteomes" id="UP001583186">
    <property type="component" value="Unassembled WGS sequence"/>
</dbReference>
<dbReference type="InterPro" id="IPR036291">
    <property type="entry name" value="NAD(P)-bd_dom_sf"/>
</dbReference>
<gene>
    <name evidence="4" type="ORF">Sste5346_004859</name>
</gene>
<evidence type="ECO:0000313" key="5">
    <source>
        <dbReference type="Proteomes" id="UP001583186"/>
    </source>
</evidence>
<dbReference type="EMBL" id="JAWCUI010000024">
    <property type="protein sequence ID" value="KAL1896117.1"/>
    <property type="molecule type" value="Genomic_DNA"/>
</dbReference>
<feature type="domain" description="NAD-dependent epimerase/dehydratase" evidence="3">
    <location>
        <begin position="6"/>
        <end position="205"/>
    </location>
</feature>
<dbReference type="PANTHER" id="PTHR10366">
    <property type="entry name" value="NAD DEPENDENT EPIMERASE/DEHYDRATASE"/>
    <property type="match status" value="1"/>
</dbReference>
<sequence length="341" mass="37414">MAPLLFITGASGFIGSETVAHALEKGYRARLAIRRTEQADELRKRFADSGKAHELEFAVVPVIDDKAALTAALQGVDHVLHVASPMPSTNADLQTGYVQPAVRGTMAMLEVAATIPTIKRMIIMSAYLALAPLDISTRNGFEVKEGANASIEIDYEAIPEGAFGDVYKYHISKLLAHRAALEWVAKTKPNFDVLTVHPYYVIGYDRALKHDPATGAVQPRPIPLFYLLSLQSDAPLLSSAYVDVRDVAAMEIGAITVEKNLKPRGEITEIIALGPRISWPQMREFVKTKFPDFPLKQTNDGNFSEPLTSNTERATCDMGLVLRDPYETLSVTLVQHGPLKM</sequence>
<dbReference type="Gene3D" id="3.40.50.720">
    <property type="entry name" value="NAD(P)-binding Rossmann-like Domain"/>
    <property type="match status" value="1"/>
</dbReference>
<evidence type="ECO:0000256" key="2">
    <source>
        <dbReference type="ARBA" id="ARBA00023445"/>
    </source>
</evidence>
<evidence type="ECO:0000259" key="3">
    <source>
        <dbReference type="Pfam" id="PF01370"/>
    </source>
</evidence>
<keyword evidence="5" id="KW-1185">Reference proteome</keyword>